<sequence>MRSGSSAGRSLSFSLPSSFTCSEHKSDDDSNPSARCNVNNNHNHNNPRRQASSAAVPPSPAEDQVIELSVSSEELLRWRRRHQQQAQTEPMPWPGRTRSVLRRYSPLVPPVALLIALVVLLVQDHAYGLDPPGWSDPQLMHWTSCSLDNPIATANILSAQCATLMMPLCYEGACEHEEDNATIAVSFKRIGASNNSVSTRTLWFLPDRPDLQTREDVELQMTLLFEDLGRDVDIYTLDMRGTGNSTALACRSPIDESPLQTAIFARNNGVLDVRDVQVCVNTLRDLGYSDLGAFSLASASRDIEEVVRRFQSNSQTIVYALGYGSLVAQHLMHRNVSQVLGYVLDGALGSSRGATDSAELRSVPYRLSRSDEDFGEVAADFLAWCQRDGNCSMMFSNMTSSTTIRARLVEVYSRLDTDATSMCATILTDVETSRRGNSATSTGTTPPSYLLRQLLGLMTKSKVLWPFIPVVVYRFLRCGAEDLSLLTRFVTSTFAVDANANTPDLLYAIQAFSELWESPLPDQVLLTERFTNQTISSGRMYTQLEASCLFRGSTSDACLTTSSSTLSRLSPVGGTLSYAVKPMNTSAIALSSASVLLLSGGLDVVSPPRYSSGLFDSIQTGNKALLVAPFSSHGVVQNALSSNGKACGRQVLASYILAGGNLSAYDASCMAMLSTPSLAISQTLSQLVLGVDDAYDGMLVNNGSSISISNSSKAGVYPNNGSRDGSTASGSTLDELQQQITTLEDSRQRYEVALIVVASVLGAVLVVYAAVMFYRHRQKQQRTRDDLATLRRMRGDGDSEVELMGSVYLLSTSPRGNQEQTQMAEDRAWSGRSIQWQEICPAGSHPEDCELLGSGACLASEAIGTRRKSWSLGATITESSGCPSVKLA</sequence>
<keyword evidence="2" id="KW-1133">Transmembrane helix</keyword>
<organism evidence="3 4">
    <name type="scientific">Peronospora matthiolae</name>
    <dbReference type="NCBI Taxonomy" id="2874970"/>
    <lineage>
        <taxon>Eukaryota</taxon>
        <taxon>Sar</taxon>
        <taxon>Stramenopiles</taxon>
        <taxon>Oomycota</taxon>
        <taxon>Peronosporomycetes</taxon>
        <taxon>Peronosporales</taxon>
        <taxon>Peronosporaceae</taxon>
        <taxon>Peronospora</taxon>
    </lineage>
</organism>
<dbReference type="EMBL" id="CAKLBY020000072">
    <property type="protein sequence ID" value="CAK7924146.1"/>
    <property type="molecule type" value="Genomic_DNA"/>
</dbReference>
<protein>
    <recommendedName>
        <fullName evidence="5">Peptidase S33 tripeptidyl aminopeptidase-like C-terminal domain-containing protein</fullName>
    </recommendedName>
</protein>
<reference evidence="3" key="1">
    <citation type="submission" date="2024-01" db="EMBL/GenBank/DDBJ databases">
        <authorList>
            <person name="Webb A."/>
        </authorList>
    </citation>
    <scope>NUCLEOTIDE SEQUENCE</scope>
    <source>
        <strain evidence="3">Pm1</strain>
    </source>
</reference>
<proteinExistence type="predicted"/>
<keyword evidence="2" id="KW-0812">Transmembrane</keyword>
<accession>A0AAV1TRA4</accession>
<keyword evidence="2" id="KW-0472">Membrane</keyword>
<evidence type="ECO:0000313" key="3">
    <source>
        <dbReference type="EMBL" id="CAK7924146.1"/>
    </source>
</evidence>
<evidence type="ECO:0000313" key="4">
    <source>
        <dbReference type="Proteomes" id="UP001162060"/>
    </source>
</evidence>
<name>A0AAV1TRA4_9STRA</name>
<feature type="region of interest" description="Disordered" evidence="1">
    <location>
        <begin position="1"/>
        <end position="63"/>
    </location>
</feature>
<dbReference type="AlphaFoldDB" id="A0AAV1TRA4"/>
<evidence type="ECO:0000256" key="1">
    <source>
        <dbReference type="SAM" id="MobiDB-lite"/>
    </source>
</evidence>
<evidence type="ECO:0008006" key="5">
    <source>
        <dbReference type="Google" id="ProtNLM"/>
    </source>
</evidence>
<dbReference type="SUPFAM" id="SSF53474">
    <property type="entry name" value="alpha/beta-Hydrolases"/>
    <property type="match status" value="1"/>
</dbReference>
<comment type="caution">
    <text evidence="3">The sequence shown here is derived from an EMBL/GenBank/DDBJ whole genome shotgun (WGS) entry which is preliminary data.</text>
</comment>
<feature type="compositionally biased region" description="Low complexity" evidence="1">
    <location>
        <begin position="1"/>
        <end position="19"/>
    </location>
</feature>
<dbReference type="Proteomes" id="UP001162060">
    <property type="component" value="Unassembled WGS sequence"/>
</dbReference>
<dbReference type="Gene3D" id="3.40.50.1820">
    <property type="entry name" value="alpha/beta hydrolase"/>
    <property type="match status" value="1"/>
</dbReference>
<dbReference type="InterPro" id="IPR029058">
    <property type="entry name" value="AB_hydrolase_fold"/>
</dbReference>
<evidence type="ECO:0000256" key="2">
    <source>
        <dbReference type="SAM" id="Phobius"/>
    </source>
</evidence>
<gene>
    <name evidence="3" type="ORF">PM001_LOCUS9296</name>
</gene>
<feature type="transmembrane region" description="Helical" evidence="2">
    <location>
        <begin position="752"/>
        <end position="774"/>
    </location>
</feature>